<evidence type="ECO:0000313" key="2">
    <source>
        <dbReference type="Proteomes" id="UP001204015"/>
    </source>
</evidence>
<organism evidence="1 2">
    <name type="scientific">Segatella cerevisiae</name>
    <dbReference type="NCBI Taxonomy" id="2053716"/>
    <lineage>
        <taxon>Bacteria</taxon>
        <taxon>Pseudomonadati</taxon>
        <taxon>Bacteroidota</taxon>
        <taxon>Bacteroidia</taxon>
        <taxon>Bacteroidales</taxon>
        <taxon>Prevotellaceae</taxon>
        <taxon>Segatella</taxon>
    </lineage>
</organism>
<dbReference type="EMBL" id="JAMXLY010000111">
    <property type="protein sequence ID" value="MCO6026650.1"/>
    <property type="molecule type" value="Genomic_DNA"/>
</dbReference>
<dbReference type="Proteomes" id="UP001204015">
    <property type="component" value="Unassembled WGS sequence"/>
</dbReference>
<comment type="caution">
    <text evidence="1">The sequence shown here is derived from an EMBL/GenBank/DDBJ whole genome shotgun (WGS) entry which is preliminary data.</text>
</comment>
<dbReference type="RefSeq" id="WP_252761996.1">
    <property type="nucleotide sequence ID" value="NZ_JAMXLY010000111.1"/>
</dbReference>
<gene>
    <name evidence="1" type="ORF">NG821_12555</name>
</gene>
<accession>A0ABT1C0J6</accession>
<sequence>MLEIKLTENGFVASREISPAMFRPNTLVSVLCEQPYNGNYKDLEIATCSYLNSLMHNRIEVKTDYVTIDLKDFLDNRGIRFINSLTFQVHL</sequence>
<keyword evidence="2" id="KW-1185">Reference proteome</keyword>
<reference evidence="1 2" key="1">
    <citation type="submission" date="2022-06" db="EMBL/GenBank/DDBJ databases">
        <title>A taxonomic note on the genus Prevotella: Description of four novel genera and emended description of the genera Hallella and Xylanibacter.</title>
        <authorList>
            <person name="Hitch T.C.A."/>
        </authorList>
    </citation>
    <scope>NUCLEOTIDE SEQUENCE [LARGE SCALE GENOMIC DNA]</scope>
    <source>
        <strain evidence="1 2">DSM 100619</strain>
    </source>
</reference>
<name>A0ABT1C0J6_9BACT</name>
<proteinExistence type="predicted"/>
<evidence type="ECO:0000313" key="1">
    <source>
        <dbReference type="EMBL" id="MCO6026650.1"/>
    </source>
</evidence>
<protein>
    <submittedName>
        <fullName evidence="1">Uncharacterized protein</fullName>
    </submittedName>
</protein>